<sequence length="138" mass="14554">MPVVIISRPCHDESTNADRHSQATEYLEPYILVVAPPTAVPAATTLALTLAHAHAPSRRQSAGDRLVDEHRGGDGDVDGAQIGPELLLLHVVGTDLGHERGHHGDEGTGAKAVECRKGDAALSRGRADPDCEDEDDGE</sequence>
<organism evidence="2 3">
    <name type="scientific">Xylaria arbuscula</name>
    <dbReference type="NCBI Taxonomy" id="114810"/>
    <lineage>
        <taxon>Eukaryota</taxon>
        <taxon>Fungi</taxon>
        <taxon>Dikarya</taxon>
        <taxon>Ascomycota</taxon>
        <taxon>Pezizomycotina</taxon>
        <taxon>Sordariomycetes</taxon>
        <taxon>Xylariomycetidae</taxon>
        <taxon>Xylariales</taxon>
        <taxon>Xylariaceae</taxon>
        <taxon>Xylaria</taxon>
    </lineage>
</organism>
<evidence type="ECO:0000313" key="2">
    <source>
        <dbReference type="EMBL" id="KAJ3560182.1"/>
    </source>
</evidence>
<protein>
    <submittedName>
        <fullName evidence="2">Uncharacterized protein</fullName>
    </submittedName>
</protein>
<feature type="compositionally biased region" description="Basic and acidic residues" evidence="1">
    <location>
        <begin position="96"/>
        <end position="129"/>
    </location>
</feature>
<dbReference type="Proteomes" id="UP001148614">
    <property type="component" value="Unassembled WGS sequence"/>
</dbReference>
<evidence type="ECO:0000256" key="1">
    <source>
        <dbReference type="SAM" id="MobiDB-lite"/>
    </source>
</evidence>
<proteinExistence type="predicted"/>
<dbReference type="AlphaFoldDB" id="A0A9W8TJ35"/>
<feature type="region of interest" description="Disordered" evidence="1">
    <location>
        <begin position="96"/>
        <end position="138"/>
    </location>
</feature>
<reference evidence="2" key="1">
    <citation type="submission" date="2022-07" db="EMBL/GenBank/DDBJ databases">
        <title>Genome Sequence of Xylaria arbuscula.</title>
        <authorList>
            <person name="Buettner E."/>
        </authorList>
    </citation>
    <scope>NUCLEOTIDE SEQUENCE</scope>
    <source>
        <strain evidence="2">VT107</strain>
    </source>
</reference>
<comment type="caution">
    <text evidence="2">The sequence shown here is derived from an EMBL/GenBank/DDBJ whole genome shotgun (WGS) entry which is preliminary data.</text>
</comment>
<evidence type="ECO:0000313" key="3">
    <source>
        <dbReference type="Proteomes" id="UP001148614"/>
    </source>
</evidence>
<feature type="compositionally biased region" description="Basic and acidic residues" evidence="1">
    <location>
        <begin position="61"/>
        <end position="74"/>
    </location>
</feature>
<keyword evidence="3" id="KW-1185">Reference proteome</keyword>
<accession>A0A9W8TJ35</accession>
<dbReference type="EMBL" id="JANPWZ010002295">
    <property type="protein sequence ID" value="KAJ3560182.1"/>
    <property type="molecule type" value="Genomic_DNA"/>
</dbReference>
<gene>
    <name evidence="2" type="ORF">NPX13_g9392</name>
</gene>
<name>A0A9W8TJ35_9PEZI</name>
<feature type="region of interest" description="Disordered" evidence="1">
    <location>
        <begin position="52"/>
        <end position="80"/>
    </location>
</feature>